<organism evidence="1 2">
    <name type="scientific">Burkholderia ubonensis</name>
    <dbReference type="NCBI Taxonomy" id="101571"/>
    <lineage>
        <taxon>Bacteria</taxon>
        <taxon>Pseudomonadati</taxon>
        <taxon>Pseudomonadota</taxon>
        <taxon>Betaproteobacteria</taxon>
        <taxon>Burkholderiales</taxon>
        <taxon>Burkholderiaceae</taxon>
        <taxon>Burkholderia</taxon>
        <taxon>Burkholderia cepacia complex</taxon>
    </lineage>
</organism>
<dbReference type="Proteomes" id="UP000065504">
    <property type="component" value="Unassembled WGS sequence"/>
</dbReference>
<proteinExistence type="predicted"/>
<dbReference type="EMBL" id="LPLU01000048">
    <property type="protein sequence ID" value="KWK79446.1"/>
    <property type="molecule type" value="Genomic_DNA"/>
</dbReference>
<gene>
    <name evidence="1" type="ORF">WM16_07845</name>
</gene>
<comment type="caution">
    <text evidence="1">The sequence shown here is derived from an EMBL/GenBank/DDBJ whole genome shotgun (WGS) entry which is preliminary data.</text>
</comment>
<reference evidence="1 2" key="1">
    <citation type="submission" date="2015-11" db="EMBL/GenBank/DDBJ databases">
        <title>Expanding the genomic diversity of Burkholderia species for the development of highly accurate diagnostics.</title>
        <authorList>
            <person name="Sahl J."/>
            <person name="Keim P."/>
            <person name="Wagner D."/>
        </authorList>
    </citation>
    <scope>NUCLEOTIDE SEQUENCE [LARGE SCALE GENOMIC DNA]</scope>
    <source>
        <strain evidence="1 2">MSMB782WGS</strain>
    </source>
</reference>
<evidence type="ECO:0000313" key="2">
    <source>
        <dbReference type="Proteomes" id="UP000065504"/>
    </source>
</evidence>
<accession>A0A108CR77</accession>
<name>A0A108CR77_9BURK</name>
<evidence type="ECO:0000313" key="1">
    <source>
        <dbReference type="EMBL" id="KWK79446.1"/>
    </source>
</evidence>
<dbReference type="AlphaFoldDB" id="A0A108CR77"/>
<protein>
    <submittedName>
        <fullName evidence="1">Uncharacterized protein</fullName>
    </submittedName>
</protein>
<sequence>MTELVDLQRAIYRGFALARYNNPDIKSLSADEKTQLEMVVTVGPGSSFLEPDNIVEIIKEFIKGVGDKMEPKHWICIVLIFTLGYFGNTAYEHYLESQKEVKLQQAKNDEQKQLIQGMLDASKANNENVKLLIEASKTSQQAANVYATSHDANDAKTRVARRSVHAKINGVTLTGEQAAALVANPRQQAVEIRMDGNYRVMKVDNTDPLSYKVSIWSPDTGQTITAQLQNETVTGEARNVLSRAVTERLPVVLQVNAREIRGEIRDATVVKVEELRQVADK</sequence>